<dbReference type="AlphaFoldDB" id="A0A218X692"/>
<gene>
    <name evidence="1" type="ORF">CDL15_Pgr012347</name>
</gene>
<proteinExistence type="predicted"/>
<name>A0A218X692_PUNGR</name>
<comment type="caution">
    <text evidence="1">The sequence shown here is derived from an EMBL/GenBank/DDBJ whole genome shotgun (WGS) entry which is preliminary data.</text>
</comment>
<reference evidence="2" key="1">
    <citation type="journal article" date="2017" name="Plant J.">
        <title>The pomegranate (Punica granatum L.) genome and the genomics of punicalagin biosynthesis.</title>
        <authorList>
            <person name="Qin G."/>
            <person name="Xu C."/>
            <person name="Ming R."/>
            <person name="Tang H."/>
            <person name="Guyot R."/>
            <person name="Kramer E.M."/>
            <person name="Hu Y."/>
            <person name="Yi X."/>
            <person name="Qi Y."/>
            <person name="Xu X."/>
            <person name="Gao Z."/>
            <person name="Pan H."/>
            <person name="Jian J."/>
            <person name="Tian Y."/>
            <person name="Yue Z."/>
            <person name="Xu Y."/>
        </authorList>
    </citation>
    <scope>NUCLEOTIDE SEQUENCE [LARGE SCALE GENOMIC DNA]</scope>
    <source>
        <strain evidence="2">cv. Dabenzi</strain>
    </source>
</reference>
<dbReference type="EMBL" id="MTKT01002254">
    <property type="protein sequence ID" value="OWM80216.1"/>
    <property type="molecule type" value="Genomic_DNA"/>
</dbReference>
<evidence type="ECO:0000313" key="2">
    <source>
        <dbReference type="Proteomes" id="UP000197138"/>
    </source>
</evidence>
<evidence type="ECO:0000313" key="1">
    <source>
        <dbReference type="EMBL" id="OWM80216.1"/>
    </source>
</evidence>
<sequence>MCPEGSSGTFATTETSLGEPCRVPNGRLKLVPWPRWSLGACRPVLGGRLLVSGAGPASPVRKGVRERSRCPGLCGMPRKCARTYRWSLWH</sequence>
<organism evidence="1 2">
    <name type="scientific">Punica granatum</name>
    <name type="common">Pomegranate</name>
    <dbReference type="NCBI Taxonomy" id="22663"/>
    <lineage>
        <taxon>Eukaryota</taxon>
        <taxon>Viridiplantae</taxon>
        <taxon>Streptophyta</taxon>
        <taxon>Embryophyta</taxon>
        <taxon>Tracheophyta</taxon>
        <taxon>Spermatophyta</taxon>
        <taxon>Magnoliopsida</taxon>
        <taxon>eudicotyledons</taxon>
        <taxon>Gunneridae</taxon>
        <taxon>Pentapetalae</taxon>
        <taxon>rosids</taxon>
        <taxon>malvids</taxon>
        <taxon>Myrtales</taxon>
        <taxon>Lythraceae</taxon>
        <taxon>Punica</taxon>
    </lineage>
</organism>
<accession>A0A218X692</accession>
<dbReference type="Proteomes" id="UP000197138">
    <property type="component" value="Unassembled WGS sequence"/>
</dbReference>
<protein>
    <submittedName>
        <fullName evidence="1">Uncharacterized protein</fullName>
    </submittedName>
</protein>